<feature type="binding site" evidence="2">
    <location>
        <position position="204"/>
    </location>
    <ligand>
        <name>substrate</name>
    </ligand>
</feature>
<feature type="binding site" evidence="2">
    <location>
        <position position="206"/>
    </location>
    <ligand>
        <name>substrate</name>
    </ligand>
</feature>
<dbReference type="Pfam" id="PF01048">
    <property type="entry name" value="PNP_UDP_1"/>
    <property type="match status" value="1"/>
</dbReference>
<reference evidence="4" key="1">
    <citation type="submission" date="2019-03" db="EMBL/GenBank/DDBJ databases">
        <title>Improved annotation for the trematode Fasciola hepatica.</title>
        <authorList>
            <person name="Choi Y.-J."/>
            <person name="Martin J."/>
            <person name="Mitreva M."/>
        </authorList>
    </citation>
    <scope>NUCLEOTIDE SEQUENCE [LARGE SCALE GENOMIC DNA]</scope>
</reference>
<dbReference type="SUPFAM" id="SSF53167">
    <property type="entry name" value="Purine and uridine phosphorylases"/>
    <property type="match status" value="1"/>
</dbReference>
<proteinExistence type="inferred from homology"/>
<accession>A0A4E0QUV8</accession>
<dbReference type="PANTHER" id="PTHR43691">
    <property type="entry name" value="URIDINE PHOSPHORYLASE"/>
    <property type="match status" value="1"/>
</dbReference>
<feature type="domain" description="Nucleoside phosphorylase" evidence="3">
    <location>
        <begin position="44"/>
        <end position="269"/>
    </location>
</feature>
<dbReference type="NCBIfam" id="TIGR01719">
    <property type="entry name" value="euk_UDPppase"/>
    <property type="match status" value="1"/>
</dbReference>
<dbReference type="GO" id="GO:0006218">
    <property type="term" value="P:uridine catabolic process"/>
    <property type="evidence" value="ECO:0007669"/>
    <property type="project" value="TreeGrafter"/>
</dbReference>
<gene>
    <name evidence="4" type="ORF">D915_010124</name>
</gene>
<keyword evidence="5" id="KW-1185">Reference proteome</keyword>
<dbReference type="InterPro" id="IPR035994">
    <property type="entry name" value="Nucleoside_phosphorylase_sf"/>
</dbReference>
<comment type="similarity">
    <text evidence="1">Belongs to the PNP/UDP phosphorylase family.</text>
</comment>
<dbReference type="InterPro" id="IPR000845">
    <property type="entry name" value="Nucleoside_phosphorylase_d"/>
</dbReference>
<dbReference type="CDD" id="cd17763">
    <property type="entry name" value="UP_hUPP-like"/>
    <property type="match status" value="1"/>
</dbReference>
<comment type="caution">
    <text evidence="4">The sequence shown here is derived from an EMBL/GenBank/DDBJ whole genome shotgun (WGS) entry which is preliminary data.</text>
</comment>
<evidence type="ECO:0000313" key="5">
    <source>
        <dbReference type="Proteomes" id="UP000230066"/>
    </source>
</evidence>
<evidence type="ECO:0000259" key="3">
    <source>
        <dbReference type="Pfam" id="PF01048"/>
    </source>
</evidence>
<protein>
    <submittedName>
        <fullName evidence="4">Uridine phosphorylase</fullName>
    </submittedName>
</protein>
<organism evidence="4 5">
    <name type="scientific">Fasciola hepatica</name>
    <name type="common">Liver fluke</name>
    <dbReference type="NCBI Taxonomy" id="6192"/>
    <lineage>
        <taxon>Eukaryota</taxon>
        <taxon>Metazoa</taxon>
        <taxon>Spiralia</taxon>
        <taxon>Lophotrochozoa</taxon>
        <taxon>Platyhelminthes</taxon>
        <taxon>Trematoda</taxon>
        <taxon>Digenea</taxon>
        <taxon>Plagiorchiida</taxon>
        <taxon>Echinostomata</taxon>
        <taxon>Echinostomatoidea</taxon>
        <taxon>Fasciolidae</taxon>
        <taxon>Fasciola</taxon>
    </lineage>
</organism>
<name>A0A4E0QUV8_FASHE</name>
<dbReference type="InterPro" id="IPR010059">
    <property type="entry name" value="Uridine_phosphorylase_euk"/>
</dbReference>
<evidence type="ECO:0000256" key="2">
    <source>
        <dbReference type="PIRSR" id="PIRSR610059-50"/>
    </source>
</evidence>
<sequence>MSVVSDRYCDGINPNLVDLAEDHLYHLGLSTGTTDFKLVFGDVKFVCTAGSPNRIRKLAQYLAQQSGTSTELRNLAEKGGRFVLFKVGPVLCADHGMGTPSLSILLHELFKLIRYAGCKDVTFFRLGTSGGIGVNPGTIIVTSESLNTELKPIYELRILGKLVARPTTSDPDLARELVKITNEANICNAILGKTVCANDFYEEQARLDGAFCSITAEDKFAYLRLAYEKGVRNFEMECTCFTSLCRLAGVRAAVVCVTLVNRLLSDQVRISQEEYAHFQELPGLVFAEYLKRHNTLASGPAH</sequence>
<dbReference type="GO" id="GO:0004850">
    <property type="term" value="F:uridine phosphorylase activity"/>
    <property type="evidence" value="ECO:0007669"/>
    <property type="project" value="InterPro"/>
</dbReference>
<dbReference type="Gene3D" id="3.40.50.1580">
    <property type="entry name" value="Nucleoside phosphorylase domain"/>
    <property type="match status" value="1"/>
</dbReference>
<dbReference type="Proteomes" id="UP000230066">
    <property type="component" value="Unassembled WGS sequence"/>
</dbReference>
<feature type="binding site" evidence="2">
    <location>
        <begin position="125"/>
        <end position="128"/>
    </location>
    <ligand>
        <name>phosphate</name>
        <dbReference type="ChEBI" id="CHEBI:43474"/>
    </ligand>
</feature>
<dbReference type="PANTHER" id="PTHR43691:SF11">
    <property type="entry name" value="FI09636P-RELATED"/>
    <property type="match status" value="1"/>
</dbReference>
<dbReference type="GO" id="GO:0005829">
    <property type="term" value="C:cytosol"/>
    <property type="evidence" value="ECO:0007669"/>
    <property type="project" value="TreeGrafter"/>
</dbReference>
<dbReference type="GO" id="GO:0009166">
    <property type="term" value="P:nucleotide catabolic process"/>
    <property type="evidence" value="ECO:0007669"/>
    <property type="project" value="InterPro"/>
</dbReference>
<evidence type="ECO:0000313" key="4">
    <source>
        <dbReference type="EMBL" id="THD19085.1"/>
    </source>
</evidence>
<feature type="binding site" evidence="2">
    <location>
        <position position="81"/>
    </location>
    <ligand>
        <name>phosphate</name>
        <dbReference type="ChEBI" id="CHEBI:43474"/>
    </ligand>
</feature>
<dbReference type="AlphaFoldDB" id="A0A4E0QUV8"/>
<evidence type="ECO:0000256" key="1">
    <source>
        <dbReference type="ARBA" id="ARBA00010456"/>
    </source>
</evidence>
<dbReference type="EMBL" id="JXXN02007421">
    <property type="protein sequence ID" value="THD19085.1"/>
    <property type="molecule type" value="Genomic_DNA"/>
</dbReference>